<dbReference type="InterPro" id="IPR056599">
    <property type="entry name" value="AAA_lid_fung"/>
</dbReference>
<feature type="region of interest" description="Disordered" evidence="1">
    <location>
        <begin position="69"/>
        <end position="102"/>
    </location>
</feature>
<proteinExistence type="predicted"/>
<name>A0AA39L4L0_SARSR</name>
<dbReference type="GO" id="GO:0016887">
    <property type="term" value="F:ATP hydrolysis activity"/>
    <property type="evidence" value="ECO:0007669"/>
    <property type="project" value="InterPro"/>
</dbReference>
<feature type="domain" description="AAA+ ATPase" evidence="2">
    <location>
        <begin position="706"/>
        <end position="833"/>
    </location>
</feature>
<protein>
    <recommendedName>
        <fullName evidence="2">AAA+ ATPase domain-containing protein</fullName>
    </recommendedName>
</protein>
<dbReference type="SUPFAM" id="SSF52540">
    <property type="entry name" value="P-loop containing nucleoside triphosphate hydrolases"/>
    <property type="match status" value="1"/>
</dbReference>
<keyword evidence="4" id="KW-1185">Reference proteome</keyword>
<dbReference type="Pfam" id="PF22942">
    <property type="entry name" value="DUF7025"/>
    <property type="match status" value="1"/>
</dbReference>
<evidence type="ECO:0000259" key="2">
    <source>
        <dbReference type="SMART" id="SM00382"/>
    </source>
</evidence>
<evidence type="ECO:0000256" key="1">
    <source>
        <dbReference type="SAM" id="MobiDB-lite"/>
    </source>
</evidence>
<evidence type="ECO:0000313" key="4">
    <source>
        <dbReference type="Proteomes" id="UP001175261"/>
    </source>
</evidence>
<dbReference type="InterPro" id="IPR003593">
    <property type="entry name" value="AAA+_ATPase"/>
</dbReference>
<comment type="caution">
    <text evidence="3">The sequence shown here is derived from an EMBL/GenBank/DDBJ whole genome shotgun (WGS) entry which is preliminary data.</text>
</comment>
<feature type="region of interest" description="Disordered" evidence="1">
    <location>
        <begin position="990"/>
        <end position="1036"/>
    </location>
</feature>
<feature type="compositionally biased region" description="Polar residues" evidence="1">
    <location>
        <begin position="82"/>
        <end position="93"/>
    </location>
</feature>
<dbReference type="Pfam" id="PF23232">
    <property type="entry name" value="AAA_lid_13"/>
    <property type="match status" value="1"/>
</dbReference>
<evidence type="ECO:0000313" key="3">
    <source>
        <dbReference type="EMBL" id="KAK0383942.1"/>
    </source>
</evidence>
<sequence length="1142" mass="129027">MADLNGSAVRGSVEEQATESAIEVLSRAAALSLRLNDVVETLERRSIAAMKTLADSSQAKEHISTPCNAISVDDKAPHGDETQPNNLTAGTTASDEDLPPPRILPQVRECDWEHFVNRYSADEDLYCVDVLVANSEVDTEVDAELEKRRPMTKDGPSKVQQIDTRPVRRIASGEKWIQRVRIQSRTLLKIFSNVTGYAWGNKPHTFVRPFQYLVYFHDKLRAELEQMENNEGGQDQANDGLATSRPSLYELRVDGLGNSSSHIEAPWHTDTARSEVEGQSDAGTPSSDASTGLKELRCYLQFAEDKLLPRARMFRSENPSIRQKIRFSELWYLFKPGDFVYVPNKALRAYVEKQWGGYDPRDAKRSTNYTAWRGQNIWRVESLSLPEAKPLPVVQKTSKESIDSQLLRALDLAAANPPEEATLRLYYLGFDGSSYCSVAKEFKIETFDEEKDILELGIYPLRYHPHSGKLFRDATEQGRVFSKAVQQRHWFYDGWNFVSDPMGAFYSPSSFDPTDRSPQHIHGQVIIDFREAFNAIPMYKSDFMESDQLRGRHSFGRTSTSICPIQTWSDSKRAKLLRTIADEIVLQDDCDLQEHDDYINGDPYLKQSTRPTRIRIDREDDLALIPPWIYIYSLEQREFSAVDVCRLRPIEIHNKAFEQLQLPEAHKALIHAAVHSHLRRQHLERAIDDVKEREVASQDFIVGKGRGLLIMLHGAPGVGKTATAEAIAQQIAQPLFPVNCSDLNQYDTRMSPEKKIDEVFRLAHAWDCVLLMDEADVFLSARSSNESNNMVSIFLRKLEYYNGMLFLTTNRIGKLDAAVASRLHLILHYKRLGAPEVLNIFRNNIQRLREAEEQQSSFSNEPILFIMEDEILQFARAHCAKHPMMRGAWNGRQIRNAFVLAASLARYEASKPGLLKAGFQPQLRAKHFEQVEETNAKFWRLRKALSSWDEATRALMYEERDDHFEDEEDLADQISNKNSTGSRPSIASLLQASQSQKASPMQQQPPYGQVATGSQSSPVYPRQTFPPNYQHSPQNQLGLSRWMGSNPNPHHNLDPRAPFPDRTAMYHATVQSPFNNGGLHIPGEAIRPYHSADGGAGFTHAVPQSQQNMEVVVPYGSATGSSSGPMMAPSHTGIDADVQGNA</sequence>
<dbReference type="EMBL" id="JAPDFR010000008">
    <property type="protein sequence ID" value="KAK0383942.1"/>
    <property type="molecule type" value="Genomic_DNA"/>
</dbReference>
<dbReference type="AlphaFoldDB" id="A0AA39L4L0"/>
<dbReference type="PANTHER" id="PTHR46411">
    <property type="entry name" value="FAMILY ATPASE, PUTATIVE-RELATED"/>
    <property type="match status" value="1"/>
</dbReference>
<feature type="compositionally biased region" description="Low complexity" evidence="1">
    <location>
        <begin position="990"/>
        <end position="999"/>
    </location>
</feature>
<feature type="compositionally biased region" description="Polar residues" evidence="1">
    <location>
        <begin position="1025"/>
        <end position="1036"/>
    </location>
</feature>
<feature type="region of interest" description="Disordered" evidence="1">
    <location>
        <begin position="270"/>
        <end position="290"/>
    </location>
</feature>
<accession>A0AA39L4L0</accession>
<dbReference type="SMART" id="SM00382">
    <property type="entry name" value="AAA"/>
    <property type="match status" value="1"/>
</dbReference>
<feature type="compositionally biased region" description="Polar residues" evidence="1">
    <location>
        <begin position="281"/>
        <end position="290"/>
    </location>
</feature>
<dbReference type="Proteomes" id="UP001175261">
    <property type="component" value="Unassembled WGS sequence"/>
</dbReference>
<dbReference type="CDD" id="cd19481">
    <property type="entry name" value="RecA-like_protease"/>
    <property type="match status" value="1"/>
</dbReference>
<dbReference type="PANTHER" id="PTHR46411:SF3">
    <property type="entry name" value="AAA+ ATPASE DOMAIN-CONTAINING PROTEIN"/>
    <property type="match status" value="1"/>
</dbReference>
<feature type="compositionally biased region" description="Basic and acidic residues" evidence="1">
    <location>
        <begin position="72"/>
        <end position="81"/>
    </location>
</feature>
<dbReference type="InterPro" id="IPR027417">
    <property type="entry name" value="P-loop_NTPase"/>
</dbReference>
<feature type="region of interest" description="Disordered" evidence="1">
    <location>
        <begin position="1119"/>
        <end position="1142"/>
    </location>
</feature>
<feature type="compositionally biased region" description="Polar residues" evidence="1">
    <location>
        <begin position="1000"/>
        <end position="1018"/>
    </location>
</feature>
<dbReference type="Pfam" id="PF00004">
    <property type="entry name" value="AAA"/>
    <property type="match status" value="1"/>
</dbReference>
<dbReference type="InterPro" id="IPR003959">
    <property type="entry name" value="ATPase_AAA_core"/>
</dbReference>
<dbReference type="InterPro" id="IPR054289">
    <property type="entry name" value="DUF7025"/>
</dbReference>
<organism evidence="3 4">
    <name type="scientific">Sarocladium strictum</name>
    <name type="common">Black bundle disease fungus</name>
    <name type="synonym">Acremonium strictum</name>
    <dbReference type="NCBI Taxonomy" id="5046"/>
    <lineage>
        <taxon>Eukaryota</taxon>
        <taxon>Fungi</taxon>
        <taxon>Dikarya</taxon>
        <taxon>Ascomycota</taxon>
        <taxon>Pezizomycotina</taxon>
        <taxon>Sordariomycetes</taxon>
        <taxon>Hypocreomycetidae</taxon>
        <taxon>Hypocreales</taxon>
        <taxon>Sarocladiaceae</taxon>
        <taxon>Sarocladium</taxon>
    </lineage>
</organism>
<dbReference type="Gene3D" id="3.40.50.300">
    <property type="entry name" value="P-loop containing nucleotide triphosphate hydrolases"/>
    <property type="match status" value="1"/>
</dbReference>
<gene>
    <name evidence="3" type="ORF">NLU13_8033</name>
</gene>
<reference evidence="3" key="1">
    <citation type="submission" date="2022-10" db="EMBL/GenBank/DDBJ databases">
        <title>Determination and structural analysis of whole genome sequence of Sarocladium strictum F4-1.</title>
        <authorList>
            <person name="Hu L."/>
            <person name="Jiang Y."/>
        </authorList>
    </citation>
    <scope>NUCLEOTIDE SEQUENCE</scope>
    <source>
        <strain evidence="3">F4-1</strain>
    </source>
</reference>
<dbReference type="GO" id="GO:0005524">
    <property type="term" value="F:ATP binding"/>
    <property type="evidence" value="ECO:0007669"/>
    <property type="project" value="InterPro"/>
</dbReference>